<dbReference type="OrthoDB" id="4554883at2"/>
<organism evidence="1 2">
    <name type="scientific">Pseudofrankia inefficax (strain DSM 45817 / CECT 9037 / DDB 130130 / EuI1c)</name>
    <name type="common">Frankia inefficax</name>
    <dbReference type="NCBI Taxonomy" id="298654"/>
    <lineage>
        <taxon>Bacteria</taxon>
        <taxon>Bacillati</taxon>
        <taxon>Actinomycetota</taxon>
        <taxon>Actinomycetes</taxon>
        <taxon>Frankiales</taxon>
        <taxon>Frankiaceae</taxon>
        <taxon>Pseudofrankia</taxon>
    </lineage>
</organism>
<dbReference type="InterPro" id="IPR032710">
    <property type="entry name" value="NTF2-like_dom_sf"/>
</dbReference>
<dbReference type="AlphaFoldDB" id="E3IWS4"/>
<keyword evidence="2" id="KW-1185">Reference proteome</keyword>
<evidence type="ECO:0008006" key="3">
    <source>
        <dbReference type="Google" id="ProtNLM"/>
    </source>
</evidence>
<protein>
    <recommendedName>
        <fullName evidence="3">DUF4440 domain-containing protein</fullName>
    </recommendedName>
</protein>
<dbReference type="eggNOG" id="ENOG50344GH">
    <property type="taxonomic scope" value="Bacteria"/>
</dbReference>
<dbReference type="STRING" id="298654.FraEuI1c_3395"/>
<dbReference type="EMBL" id="CP002299">
    <property type="protein sequence ID" value="ADP81404.1"/>
    <property type="molecule type" value="Genomic_DNA"/>
</dbReference>
<dbReference type="KEGG" id="fri:FraEuI1c_3395"/>
<dbReference type="RefSeq" id="WP_013424522.1">
    <property type="nucleotide sequence ID" value="NC_014666.1"/>
</dbReference>
<dbReference type="SUPFAM" id="SSF54427">
    <property type="entry name" value="NTF2-like"/>
    <property type="match status" value="1"/>
</dbReference>
<accession>E3IWS4</accession>
<evidence type="ECO:0000313" key="1">
    <source>
        <dbReference type="EMBL" id="ADP81404.1"/>
    </source>
</evidence>
<name>E3IWS4_PSEI1</name>
<reference evidence="1 2" key="1">
    <citation type="submission" date="2010-10" db="EMBL/GenBank/DDBJ databases">
        <title>Complete sequence of Frankia sp. EuI1c.</title>
        <authorList>
            <consortium name="US DOE Joint Genome Institute"/>
            <person name="Lucas S."/>
            <person name="Copeland A."/>
            <person name="Lapidus A."/>
            <person name="Cheng J.-F."/>
            <person name="Bruce D."/>
            <person name="Goodwin L."/>
            <person name="Pitluck S."/>
            <person name="Chertkov O."/>
            <person name="Detter J.C."/>
            <person name="Han C."/>
            <person name="Tapia R."/>
            <person name="Land M."/>
            <person name="Hauser L."/>
            <person name="Jeffries C."/>
            <person name="Kyrpides N."/>
            <person name="Ivanova N."/>
            <person name="Mikhailova N."/>
            <person name="Beauchemin N."/>
            <person name="Sen A."/>
            <person name="Sur S.A."/>
            <person name="Gtari M."/>
            <person name="Wall L."/>
            <person name="Tisa L."/>
            <person name="Woyke T."/>
        </authorList>
    </citation>
    <scope>NUCLEOTIDE SEQUENCE [LARGE SCALE GENOMIC DNA]</scope>
    <source>
        <strain evidence="2">DSM 45817 / CECT 9037 / EuI1c</strain>
    </source>
</reference>
<dbReference type="InParanoid" id="E3IWS4"/>
<dbReference type="HOGENOM" id="CLU_2246162_0_0_11"/>
<sequence length="102" mass="11333">MPQHPPEFEALYRRHVEFVLAGDLEAVLADMVNLPRILEGVIAPRRVTAYTVMDIRSEGETCVGETVYDTPKGRIGLRSVWELRDGAWKAAALENFPPPATG</sequence>
<evidence type="ECO:0000313" key="2">
    <source>
        <dbReference type="Proteomes" id="UP000002484"/>
    </source>
</evidence>
<proteinExistence type="predicted"/>
<gene>
    <name evidence="1" type="ordered locus">FraEuI1c_3395</name>
</gene>
<dbReference type="Proteomes" id="UP000002484">
    <property type="component" value="Chromosome"/>
</dbReference>